<dbReference type="SMART" id="SM01417">
    <property type="entry name" value="Solute_trans_a"/>
    <property type="match status" value="1"/>
</dbReference>
<dbReference type="OrthoDB" id="5348404at2759"/>
<evidence type="ECO:0000256" key="2">
    <source>
        <dbReference type="ARBA" id="ARBA00022692"/>
    </source>
</evidence>
<keyword evidence="7" id="KW-1185">Reference proteome</keyword>
<keyword evidence="3 5" id="KW-1133">Transmembrane helix</keyword>
<feature type="transmembrane region" description="Helical" evidence="5">
    <location>
        <begin position="42"/>
        <end position="66"/>
    </location>
</feature>
<comment type="subcellular location">
    <subcellularLocation>
        <location evidence="1">Membrane</location>
        <topology evidence="1">Multi-pass membrane protein</topology>
    </subcellularLocation>
</comment>
<dbReference type="PANTHER" id="PTHR23423">
    <property type="entry name" value="ORGANIC SOLUTE TRANSPORTER-RELATED"/>
    <property type="match status" value="1"/>
</dbReference>
<evidence type="ECO:0000256" key="1">
    <source>
        <dbReference type="ARBA" id="ARBA00004141"/>
    </source>
</evidence>
<dbReference type="GO" id="GO:0016020">
    <property type="term" value="C:membrane"/>
    <property type="evidence" value="ECO:0007669"/>
    <property type="project" value="UniProtKB-SubCell"/>
</dbReference>
<evidence type="ECO:0000256" key="3">
    <source>
        <dbReference type="ARBA" id="ARBA00022989"/>
    </source>
</evidence>
<name>A0A0D2C197_9EURO</name>
<evidence type="ECO:0000313" key="6">
    <source>
        <dbReference type="EMBL" id="KIW24270.1"/>
    </source>
</evidence>
<dbReference type="AlphaFoldDB" id="A0A0D2C197"/>
<dbReference type="STRING" id="569365.A0A0D2C197"/>
<feature type="transmembrane region" description="Helical" evidence="5">
    <location>
        <begin position="120"/>
        <end position="140"/>
    </location>
</feature>
<keyword evidence="4 5" id="KW-0472">Membrane</keyword>
<dbReference type="Pfam" id="PF03619">
    <property type="entry name" value="Solute_trans_a"/>
    <property type="match status" value="1"/>
</dbReference>
<sequence>MHATHYMQASRQKHVTRMLFMIPVYSVSNLLPVVYYRKNIYFLLIGNAYAAFGLASFFNLLSSYIAPNLHQQKGYFRHVTPRKWNWPVSWLQKCTGGAEKGLLRTPSSGLTWFNINFFGVFQYCFVLMATSIAGVIAQIFDRYCSEAPIQPAFAHIWAFRSLATDGCILAELSQILAFNTASAIVSSFCLGQYHDQIVGDVNQWKTKFQFSCIKIVLYLLTYQNLLMSILLSLGAFRASKRFQTPDLRVSLPGTLLCAEMAIISLLHLRAYPYRPYTKGANWTRSDGSEVLGEYKGGAFGLLALVDVLNWWDIVKAICRAAKWMVVGRRSRQSDPSYNVLGKYTGDSQFGDDHRLQNLGPRVLPPRYAEPGDDAHVVEQQVDDQRSNSVLLGQGSSYMARGETESDDRYRDAYDIGLVSTPYQGYRYPEYI</sequence>
<dbReference type="RefSeq" id="XP_016244486.1">
    <property type="nucleotide sequence ID" value="XM_016397295.1"/>
</dbReference>
<evidence type="ECO:0000313" key="7">
    <source>
        <dbReference type="Proteomes" id="UP000054466"/>
    </source>
</evidence>
<keyword evidence="2 5" id="KW-0812">Transmembrane</keyword>
<dbReference type="GeneID" id="27349191"/>
<dbReference type="VEuPathDB" id="FungiDB:PV07_09997"/>
<reference evidence="6 7" key="1">
    <citation type="submission" date="2015-01" db="EMBL/GenBank/DDBJ databases">
        <title>The Genome Sequence of Cladophialophora immunda CBS83496.</title>
        <authorList>
            <consortium name="The Broad Institute Genomics Platform"/>
            <person name="Cuomo C."/>
            <person name="de Hoog S."/>
            <person name="Gorbushina A."/>
            <person name="Stielow B."/>
            <person name="Teixiera M."/>
            <person name="Abouelleil A."/>
            <person name="Chapman S.B."/>
            <person name="Priest M."/>
            <person name="Young S.K."/>
            <person name="Wortman J."/>
            <person name="Nusbaum C."/>
            <person name="Birren B."/>
        </authorList>
    </citation>
    <scope>NUCLEOTIDE SEQUENCE [LARGE SCALE GENOMIC DNA]</scope>
    <source>
        <strain evidence="6 7">CBS 83496</strain>
    </source>
</reference>
<feature type="transmembrane region" description="Helical" evidence="5">
    <location>
        <begin position="215"/>
        <end position="237"/>
    </location>
</feature>
<dbReference type="EMBL" id="KN847045">
    <property type="protein sequence ID" value="KIW24270.1"/>
    <property type="molecule type" value="Genomic_DNA"/>
</dbReference>
<evidence type="ECO:0000256" key="5">
    <source>
        <dbReference type="SAM" id="Phobius"/>
    </source>
</evidence>
<dbReference type="Proteomes" id="UP000054466">
    <property type="component" value="Unassembled WGS sequence"/>
</dbReference>
<dbReference type="InterPro" id="IPR005178">
    <property type="entry name" value="Ostalpha/TMEM184C"/>
</dbReference>
<evidence type="ECO:0000256" key="4">
    <source>
        <dbReference type="ARBA" id="ARBA00023136"/>
    </source>
</evidence>
<feature type="transmembrane region" description="Helical" evidence="5">
    <location>
        <begin position="15"/>
        <end position="35"/>
    </location>
</feature>
<accession>A0A0D2C197</accession>
<protein>
    <submittedName>
        <fullName evidence="6">Uncharacterized protein</fullName>
    </submittedName>
</protein>
<dbReference type="HOGENOM" id="CLU_012923_5_1_1"/>
<organism evidence="6 7">
    <name type="scientific">Cladophialophora immunda</name>
    <dbReference type="NCBI Taxonomy" id="569365"/>
    <lineage>
        <taxon>Eukaryota</taxon>
        <taxon>Fungi</taxon>
        <taxon>Dikarya</taxon>
        <taxon>Ascomycota</taxon>
        <taxon>Pezizomycotina</taxon>
        <taxon>Eurotiomycetes</taxon>
        <taxon>Chaetothyriomycetidae</taxon>
        <taxon>Chaetothyriales</taxon>
        <taxon>Herpotrichiellaceae</taxon>
        <taxon>Cladophialophora</taxon>
    </lineage>
</organism>
<feature type="transmembrane region" description="Helical" evidence="5">
    <location>
        <begin position="249"/>
        <end position="268"/>
    </location>
</feature>
<proteinExistence type="predicted"/>
<gene>
    <name evidence="6" type="ORF">PV07_09997</name>
</gene>